<evidence type="ECO:0000256" key="5">
    <source>
        <dbReference type="RuleBase" id="RU361187"/>
    </source>
</evidence>
<dbReference type="RefSeq" id="WP_123421219.1">
    <property type="nucleotide sequence ID" value="NZ_RJUL01000003.1"/>
</dbReference>
<protein>
    <submittedName>
        <fullName evidence="7">GH43 family beta-xylosidase</fullName>
    </submittedName>
</protein>
<dbReference type="STRING" id="584787.GCA_001247655_01405"/>
<name>A0A3N1PA48_9GAMM</name>
<keyword evidence="2 6" id="KW-0732">Signal</keyword>
<evidence type="ECO:0000256" key="1">
    <source>
        <dbReference type="ARBA" id="ARBA00009865"/>
    </source>
</evidence>
<comment type="similarity">
    <text evidence="1 5">Belongs to the glycosyl hydrolase 43 family.</text>
</comment>
<evidence type="ECO:0000256" key="4">
    <source>
        <dbReference type="ARBA" id="ARBA00023295"/>
    </source>
</evidence>
<sequence>MVRALVLLAALVSAQALADFIPQRADPWVLKAGGQYYFTASVPSFDKVVLRKAASLEGLIRAPEVTAWQRPAQGPLAGFVWAPELHLIDGAWYLYVAVGSQKQPFQVRTQVLENKSPDPTTGHWQVLGRMQTQWDTFNLDATQFHYQGKNYLIWAQHPPDKKYNSALYIAELTGPTSLGPQTRISEPTLPWETIGYAVNEGPAVLQSHGKVFVTFSASATDANYAMGMLWAKDGADLLDASSWHKLPKPVLTTNATLKRFGPGHNSFTQDSQGRDILVYHARYYRDLKGSPLDDPNRDARLKLITWDKNGMPDFGQDVGDYSF</sequence>
<dbReference type="AlphaFoldDB" id="A0A3N1PA48"/>
<dbReference type="Pfam" id="PF04616">
    <property type="entry name" value="Glyco_hydro_43"/>
    <property type="match status" value="1"/>
</dbReference>
<dbReference type="Gene3D" id="2.115.10.20">
    <property type="entry name" value="Glycosyl hydrolase domain, family 43"/>
    <property type="match status" value="1"/>
</dbReference>
<evidence type="ECO:0000313" key="7">
    <source>
        <dbReference type="EMBL" id="ROQ28874.1"/>
    </source>
</evidence>
<dbReference type="InterPro" id="IPR023296">
    <property type="entry name" value="Glyco_hydro_beta-prop_sf"/>
</dbReference>
<dbReference type="GO" id="GO:0005975">
    <property type="term" value="P:carbohydrate metabolic process"/>
    <property type="evidence" value="ECO:0007669"/>
    <property type="project" value="InterPro"/>
</dbReference>
<accession>A0A3N1PA48</accession>
<evidence type="ECO:0000256" key="3">
    <source>
        <dbReference type="ARBA" id="ARBA00022801"/>
    </source>
</evidence>
<keyword evidence="4 5" id="KW-0326">Glycosidase</keyword>
<dbReference type="InterPro" id="IPR006710">
    <property type="entry name" value="Glyco_hydro_43"/>
</dbReference>
<dbReference type="PANTHER" id="PTHR43817:SF1">
    <property type="entry name" value="HYDROLASE, FAMILY 43, PUTATIVE (AFU_ORTHOLOGUE AFUA_3G01660)-RELATED"/>
    <property type="match status" value="1"/>
</dbReference>
<evidence type="ECO:0000256" key="6">
    <source>
        <dbReference type="SAM" id="SignalP"/>
    </source>
</evidence>
<evidence type="ECO:0000256" key="2">
    <source>
        <dbReference type="ARBA" id="ARBA00022729"/>
    </source>
</evidence>
<dbReference type="EMBL" id="RJUL01000003">
    <property type="protein sequence ID" value="ROQ28874.1"/>
    <property type="molecule type" value="Genomic_DNA"/>
</dbReference>
<proteinExistence type="inferred from homology"/>
<dbReference type="GO" id="GO:0004553">
    <property type="term" value="F:hydrolase activity, hydrolyzing O-glycosyl compounds"/>
    <property type="evidence" value="ECO:0007669"/>
    <property type="project" value="InterPro"/>
</dbReference>
<feature type="signal peptide" evidence="6">
    <location>
        <begin position="1"/>
        <end position="18"/>
    </location>
</feature>
<feature type="chain" id="PRO_5018187574" evidence="6">
    <location>
        <begin position="19"/>
        <end position="323"/>
    </location>
</feature>
<dbReference type="PANTHER" id="PTHR43817">
    <property type="entry name" value="GLYCOSYL HYDROLASE"/>
    <property type="match status" value="1"/>
</dbReference>
<comment type="caution">
    <text evidence="7">The sequence shown here is derived from an EMBL/GenBank/DDBJ whole genome shotgun (WGS) entry which is preliminary data.</text>
</comment>
<dbReference type="Proteomes" id="UP000268033">
    <property type="component" value="Unassembled WGS sequence"/>
</dbReference>
<keyword evidence="3 5" id="KW-0378">Hydrolase</keyword>
<reference evidence="7 8" key="1">
    <citation type="submission" date="2018-11" db="EMBL/GenBank/DDBJ databases">
        <title>Genomic Encyclopedia of Type Strains, Phase IV (KMG-IV): sequencing the most valuable type-strain genomes for metagenomic binning, comparative biology and taxonomic classification.</title>
        <authorList>
            <person name="Goeker M."/>
        </authorList>
    </citation>
    <scope>NUCLEOTIDE SEQUENCE [LARGE SCALE GENOMIC DNA]</scope>
    <source>
        <strain evidence="7 8">DSM 21945</strain>
    </source>
</reference>
<dbReference type="InterPro" id="IPR016828">
    <property type="entry name" value="Alpha-L-arabinofuranosidase"/>
</dbReference>
<keyword evidence="8" id="KW-1185">Reference proteome</keyword>
<organism evidence="7 8">
    <name type="scientific">Gallaecimonas pentaromativorans</name>
    <dbReference type="NCBI Taxonomy" id="584787"/>
    <lineage>
        <taxon>Bacteria</taxon>
        <taxon>Pseudomonadati</taxon>
        <taxon>Pseudomonadota</taxon>
        <taxon>Gammaproteobacteria</taxon>
        <taxon>Enterobacterales</taxon>
        <taxon>Gallaecimonadaceae</taxon>
        <taxon>Gallaecimonas</taxon>
    </lineage>
</organism>
<dbReference type="PIRSF" id="PIRSF025414">
    <property type="entry name" value="Alpha-L-arabinofuranosidase"/>
    <property type="match status" value="1"/>
</dbReference>
<evidence type="ECO:0000313" key="8">
    <source>
        <dbReference type="Proteomes" id="UP000268033"/>
    </source>
</evidence>
<dbReference type="SUPFAM" id="SSF75005">
    <property type="entry name" value="Arabinanase/levansucrase/invertase"/>
    <property type="match status" value="1"/>
</dbReference>
<gene>
    <name evidence="7" type="ORF">EDC28_103472</name>
</gene>